<feature type="chain" id="PRO_5042786527" evidence="1">
    <location>
        <begin position="18"/>
        <end position="175"/>
    </location>
</feature>
<evidence type="ECO:0000313" key="3">
    <source>
        <dbReference type="EMBL" id="CAD6504644.1"/>
    </source>
</evidence>
<evidence type="ECO:0000313" key="2">
    <source>
        <dbReference type="EMBL" id="CAD6504637.1"/>
    </source>
</evidence>
<accession>A0A9W4GGI8</accession>
<comment type="caution">
    <text evidence="2">The sequence shown here is derived from an EMBL/GenBank/DDBJ whole genome shotgun (WGS) entry which is preliminary data.</text>
</comment>
<feature type="signal peptide" evidence="1">
    <location>
        <begin position="1"/>
        <end position="17"/>
    </location>
</feature>
<evidence type="ECO:0000313" key="4">
    <source>
        <dbReference type="Proteomes" id="UP000683417"/>
    </source>
</evidence>
<protein>
    <submittedName>
        <fullName evidence="2">BgTH12-00145</fullName>
    </submittedName>
    <submittedName>
        <fullName evidence="3">BgTH12-00151</fullName>
    </submittedName>
</protein>
<proteinExistence type="predicted"/>
<evidence type="ECO:0000256" key="1">
    <source>
        <dbReference type="SAM" id="SignalP"/>
    </source>
</evidence>
<dbReference type="Proteomes" id="UP000683417">
    <property type="component" value="Unassembled WGS sequence"/>
</dbReference>
<dbReference type="AlphaFoldDB" id="A0A9W4GGI8"/>
<dbReference type="EMBL" id="CAJHIT010000009">
    <property type="protein sequence ID" value="CAD6504644.1"/>
    <property type="molecule type" value="Genomic_DNA"/>
</dbReference>
<reference evidence="2" key="1">
    <citation type="submission" date="2020-10" db="EMBL/GenBank/DDBJ databases">
        <authorList>
            <person name="Muller C M."/>
        </authorList>
    </citation>
    <scope>NUCLEOTIDE SEQUENCE</scope>
    <source>
        <strain evidence="2">THUN-12</strain>
    </source>
</reference>
<sequence length="175" mass="19750">MQMSIFFLALMIVGVIAMPHRKHGVISSDYRIISDTTFKTVENMNSTSRKKENKVFLNGKNAVIVTNLATTNRILPITKSAESLIELPVIPTAAASMVENPVKYAKRALHQTPSGFRLDGRRSFPYYNQKSILHINRLVNGHKILSTNRRLRQPQGHHKTRPLSSPRNGVFLAYV</sequence>
<keyword evidence="1" id="KW-0732">Signal</keyword>
<name>A0A9W4GGI8_BLUGR</name>
<organism evidence="2 4">
    <name type="scientific">Blumeria graminis f. sp. triticale</name>
    <dbReference type="NCBI Taxonomy" id="1689686"/>
    <lineage>
        <taxon>Eukaryota</taxon>
        <taxon>Fungi</taxon>
        <taxon>Dikarya</taxon>
        <taxon>Ascomycota</taxon>
        <taxon>Pezizomycotina</taxon>
        <taxon>Leotiomycetes</taxon>
        <taxon>Erysiphales</taxon>
        <taxon>Erysiphaceae</taxon>
        <taxon>Blumeria</taxon>
    </lineage>
</organism>
<gene>
    <name evidence="2" type="ORF">BGTH12_LOCUS5995</name>
    <name evidence="3" type="ORF">BGTH12_LOCUS6002</name>
</gene>
<dbReference type="EMBL" id="CAJHIT010000009">
    <property type="protein sequence ID" value="CAD6504637.1"/>
    <property type="molecule type" value="Genomic_DNA"/>
</dbReference>